<dbReference type="KEGG" id="aio:EXH44_10805"/>
<accession>A0A4P7CKF4</accession>
<evidence type="ECO:0000313" key="2">
    <source>
        <dbReference type="Proteomes" id="UP000294444"/>
    </source>
</evidence>
<gene>
    <name evidence="1" type="ORF">EXH44_10805</name>
</gene>
<sequence>MIEDLDNTGLKEVLFYYIVDEFLIYKHSKKFISTLFSHPPGEWSDVNKIFRDNGFIFGSEDLNVNVSWLKDIDGSDSPYRMLVFFESENMFSQVVVFNVNTLD</sequence>
<organism evidence="1 2">
    <name type="scientific">Actinobacillus indolicus</name>
    <dbReference type="NCBI Taxonomy" id="51049"/>
    <lineage>
        <taxon>Bacteria</taxon>
        <taxon>Pseudomonadati</taxon>
        <taxon>Pseudomonadota</taxon>
        <taxon>Gammaproteobacteria</taxon>
        <taxon>Pasteurellales</taxon>
        <taxon>Pasteurellaceae</taxon>
        <taxon>Actinobacillus</taxon>
    </lineage>
</organism>
<dbReference type="RefSeq" id="WP_162857479.1">
    <property type="nucleotide sequence ID" value="NZ_CP038145.1"/>
</dbReference>
<evidence type="ECO:0000313" key="1">
    <source>
        <dbReference type="EMBL" id="QBQ64675.1"/>
    </source>
</evidence>
<protein>
    <submittedName>
        <fullName evidence="1">Uncharacterized protein</fullName>
    </submittedName>
</protein>
<reference evidence="1 2" key="1">
    <citation type="submission" date="2019-03" db="EMBL/GenBank/DDBJ databases">
        <authorList>
            <person name="Che Y."/>
            <person name="Zhou L."/>
        </authorList>
    </citation>
    <scope>NUCLEOTIDE SEQUENCE [LARGE SCALE GENOMIC DNA]</scope>
    <source>
        <strain evidence="1 2">AIFJ1607</strain>
    </source>
</reference>
<dbReference type="EMBL" id="CP038145">
    <property type="protein sequence ID" value="QBQ64675.1"/>
    <property type="molecule type" value="Genomic_DNA"/>
</dbReference>
<dbReference type="AlphaFoldDB" id="A0A4P7CKF4"/>
<name>A0A4P7CKF4_9PAST</name>
<dbReference type="Proteomes" id="UP000294444">
    <property type="component" value="Chromosome"/>
</dbReference>
<proteinExistence type="predicted"/>
<keyword evidence="2" id="KW-1185">Reference proteome</keyword>